<proteinExistence type="predicted"/>
<accession>A0A495JK38</accession>
<reference evidence="2 3" key="1">
    <citation type="submission" date="2018-10" db="EMBL/GenBank/DDBJ databases">
        <title>Sequencing the genomes of 1000 actinobacteria strains.</title>
        <authorList>
            <person name="Klenk H.-P."/>
        </authorList>
    </citation>
    <scope>NUCLEOTIDE SEQUENCE [LARGE SCALE GENOMIC DNA]</scope>
    <source>
        <strain evidence="2 3">DSM 45175</strain>
    </source>
</reference>
<protein>
    <recommendedName>
        <fullName evidence="1">DUF6924 domain-containing protein</fullName>
    </recommendedName>
</protein>
<feature type="domain" description="DUF6924" evidence="1">
    <location>
        <begin position="28"/>
        <end position="155"/>
    </location>
</feature>
<keyword evidence="3" id="KW-1185">Reference proteome</keyword>
<gene>
    <name evidence="2" type="ORF">BDK92_3519</name>
</gene>
<name>A0A495JK38_9ACTN</name>
<evidence type="ECO:0000313" key="3">
    <source>
        <dbReference type="Proteomes" id="UP000277671"/>
    </source>
</evidence>
<dbReference type="InterPro" id="IPR053832">
    <property type="entry name" value="DUF6924"/>
</dbReference>
<organism evidence="2 3">
    <name type="scientific">Micromonospora pisi</name>
    <dbReference type="NCBI Taxonomy" id="589240"/>
    <lineage>
        <taxon>Bacteria</taxon>
        <taxon>Bacillati</taxon>
        <taxon>Actinomycetota</taxon>
        <taxon>Actinomycetes</taxon>
        <taxon>Micromonosporales</taxon>
        <taxon>Micromonosporaceae</taxon>
        <taxon>Micromonospora</taxon>
    </lineage>
</organism>
<dbReference type="Pfam" id="PF21962">
    <property type="entry name" value="DUF6924"/>
    <property type="match status" value="1"/>
</dbReference>
<dbReference type="AlphaFoldDB" id="A0A495JK38"/>
<dbReference type="EMBL" id="RBKT01000001">
    <property type="protein sequence ID" value="RKR89181.1"/>
    <property type="molecule type" value="Genomic_DNA"/>
</dbReference>
<evidence type="ECO:0000259" key="1">
    <source>
        <dbReference type="Pfam" id="PF21962"/>
    </source>
</evidence>
<comment type="caution">
    <text evidence="2">The sequence shown here is derived from an EMBL/GenBank/DDBJ whole genome shotgun (WGS) entry which is preliminary data.</text>
</comment>
<dbReference type="Proteomes" id="UP000277671">
    <property type="component" value="Unassembled WGS sequence"/>
</dbReference>
<evidence type="ECO:0000313" key="2">
    <source>
        <dbReference type="EMBL" id="RKR89181.1"/>
    </source>
</evidence>
<sequence>MRRSCLEGVSFAGKIAGMTPLPQPRDLTSLVLRSDFRDEAAWTALMAAIDDLDPYPNATYVSDPAYAGVTVQALVDVDAAASDDDKLTYLFLADATTMADDEHPLLAVDLYDEPGRTFRVPTRWYADVSANLTIANMDFADFADVTDGSGTYRGFDDESPGASG</sequence>